<dbReference type="InterPro" id="IPR004089">
    <property type="entry name" value="MCPsignal_dom"/>
</dbReference>
<feature type="domain" description="HAMP" evidence="11">
    <location>
        <begin position="228"/>
        <end position="281"/>
    </location>
</feature>
<dbReference type="InterPro" id="IPR004090">
    <property type="entry name" value="Chemotax_Me-accpt_rcpt"/>
</dbReference>
<keyword evidence="13" id="KW-1185">Reference proteome</keyword>
<evidence type="ECO:0000256" key="1">
    <source>
        <dbReference type="ARBA" id="ARBA00004651"/>
    </source>
</evidence>
<dbReference type="Gene3D" id="1.10.287.950">
    <property type="entry name" value="Methyl-accepting chemotaxis protein"/>
    <property type="match status" value="1"/>
</dbReference>
<keyword evidence="8" id="KW-0807">Transducer</keyword>
<evidence type="ECO:0000256" key="5">
    <source>
        <dbReference type="ARBA" id="ARBA00022989"/>
    </source>
</evidence>
<evidence type="ECO:0000256" key="8">
    <source>
        <dbReference type="PROSITE-ProRule" id="PRU00284"/>
    </source>
</evidence>
<accession>A0A7X3MM04</accession>
<evidence type="ECO:0000256" key="9">
    <source>
        <dbReference type="SAM" id="Phobius"/>
    </source>
</evidence>
<keyword evidence="4 9" id="KW-0812">Transmembrane</keyword>
<dbReference type="SMART" id="SM01049">
    <property type="entry name" value="Cache_2"/>
    <property type="match status" value="1"/>
</dbReference>
<feature type="domain" description="Methyl-accepting transducer" evidence="10">
    <location>
        <begin position="331"/>
        <end position="560"/>
    </location>
</feature>
<feature type="transmembrane region" description="Helical" evidence="9">
    <location>
        <begin position="9"/>
        <end position="30"/>
    </location>
</feature>
<dbReference type="Proteomes" id="UP000460412">
    <property type="component" value="Unassembled WGS sequence"/>
</dbReference>
<keyword evidence="3" id="KW-0145">Chemotaxis</keyword>
<dbReference type="PANTHER" id="PTHR43531:SF11">
    <property type="entry name" value="METHYL-ACCEPTING CHEMOTAXIS PROTEIN 3"/>
    <property type="match status" value="1"/>
</dbReference>
<dbReference type="GO" id="GO:0004888">
    <property type="term" value="F:transmembrane signaling receptor activity"/>
    <property type="evidence" value="ECO:0007669"/>
    <property type="project" value="InterPro"/>
</dbReference>
<evidence type="ECO:0000256" key="2">
    <source>
        <dbReference type="ARBA" id="ARBA00022475"/>
    </source>
</evidence>
<name>A0A7X3MM04_9FIRM</name>
<dbReference type="SUPFAM" id="SSF58104">
    <property type="entry name" value="Methyl-accepting chemotaxis protein (MCP) signaling domain"/>
    <property type="match status" value="1"/>
</dbReference>
<comment type="similarity">
    <text evidence="7">Belongs to the methyl-accepting chemotaxis (MCP) protein family.</text>
</comment>
<evidence type="ECO:0000256" key="3">
    <source>
        <dbReference type="ARBA" id="ARBA00022500"/>
    </source>
</evidence>
<organism evidence="12 13">
    <name type="scientific">Sporofaciens musculi</name>
    <dbReference type="NCBI Taxonomy" id="2681861"/>
    <lineage>
        <taxon>Bacteria</taxon>
        <taxon>Bacillati</taxon>
        <taxon>Bacillota</taxon>
        <taxon>Clostridia</taxon>
        <taxon>Lachnospirales</taxon>
        <taxon>Lachnospiraceae</taxon>
        <taxon>Sporofaciens</taxon>
    </lineage>
</organism>
<sequence>MKLKLRGKLILSIGILTFIAVFLLSFLSYLSLQSAYDKNLEAEKEKLDQIIQSQVECMIGVLQAEYDKYQSGELTEDEAMENAKYIVRTTRYNDGTGYFWADMADGTNAVHINPDVEGTNRYNTQDEKGNYFVRDTIAAGDKPDGDFIDFYFAKSGETEAKAKRGFVKKFEPYGWYIGTGNYEEDMLPIIQDELNASKRACFLSLLILVISGLAIFVIGIIAISIISKKMADPIRGASERLIELSQGNLKDEVVEFPAEDEIGDLTRALAKTVQTWRDYIEDISASLSELDKGNLRFDIDMEYVGDFAPIKDSFQHTLFKLNETFRKLNMSAEQVASGSEQVASGAQALAQGTTEQASSVEELAATINEIHTHVSNNAENAKQTSGQALTTATEIEQGKKQMEQMTSAMNQINDSSSEISKIIKTIEDIAFQTNILALNAAVEAARAGEAGKGFAVVADEVRNLASKSAEASKNTATLIEATVQSVQEGAGIANRTAESLDRIVLSSEESAKLVQDISKASQDQAASIAQVTQGIDQISSVVHTNSATSEQSAAASQELSSQAQILMSLVKQFKIREA</sequence>
<keyword evidence="5 9" id="KW-1133">Transmembrane helix</keyword>
<keyword evidence="2" id="KW-1003">Cell membrane</keyword>
<proteinExistence type="inferred from homology"/>
<feature type="transmembrane region" description="Helical" evidence="9">
    <location>
        <begin position="202"/>
        <end position="226"/>
    </location>
</feature>
<comment type="caution">
    <text evidence="12">The sequence shown here is derived from an EMBL/GenBank/DDBJ whole genome shotgun (WGS) entry which is preliminary data.</text>
</comment>
<evidence type="ECO:0000256" key="6">
    <source>
        <dbReference type="ARBA" id="ARBA00023136"/>
    </source>
</evidence>
<dbReference type="InterPro" id="IPR003660">
    <property type="entry name" value="HAMP_dom"/>
</dbReference>
<dbReference type="Pfam" id="PF00015">
    <property type="entry name" value="MCPsignal"/>
    <property type="match status" value="1"/>
</dbReference>
<gene>
    <name evidence="12" type="ORF">GN277_26390</name>
</gene>
<evidence type="ECO:0000259" key="11">
    <source>
        <dbReference type="PROSITE" id="PS50885"/>
    </source>
</evidence>
<keyword evidence="6 9" id="KW-0472">Membrane</keyword>
<dbReference type="EMBL" id="WUQX01000001">
    <property type="protein sequence ID" value="MXP78740.1"/>
    <property type="molecule type" value="Genomic_DNA"/>
</dbReference>
<dbReference type="Pfam" id="PF17200">
    <property type="entry name" value="sCache_2"/>
    <property type="match status" value="1"/>
</dbReference>
<dbReference type="PRINTS" id="PR00260">
    <property type="entry name" value="CHEMTRNSDUCR"/>
</dbReference>
<dbReference type="GO" id="GO:0007165">
    <property type="term" value="P:signal transduction"/>
    <property type="evidence" value="ECO:0007669"/>
    <property type="project" value="UniProtKB-KW"/>
</dbReference>
<dbReference type="Gene3D" id="6.10.340.10">
    <property type="match status" value="1"/>
</dbReference>
<evidence type="ECO:0000313" key="13">
    <source>
        <dbReference type="Proteomes" id="UP000460412"/>
    </source>
</evidence>
<dbReference type="RefSeq" id="WP_159755788.1">
    <property type="nucleotide sequence ID" value="NZ_WUQX01000001.1"/>
</dbReference>
<dbReference type="PROSITE" id="PS50111">
    <property type="entry name" value="CHEMOTAXIS_TRANSDUC_2"/>
    <property type="match status" value="1"/>
</dbReference>
<dbReference type="InterPro" id="IPR051310">
    <property type="entry name" value="MCP_chemotaxis"/>
</dbReference>
<dbReference type="AlphaFoldDB" id="A0A7X3MM04"/>
<dbReference type="InterPro" id="IPR033480">
    <property type="entry name" value="sCache_2"/>
</dbReference>
<dbReference type="PANTHER" id="PTHR43531">
    <property type="entry name" value="PROTEIN ICFG"/>
    <property type="match status" value="1"/>
</dbReference>
<protein>
    <submittedName>
        <fullName evidence="12">HAMP domain-containing protein</fullName>
    </submittedName>
</protein>
<dbReference type="SMART" id="SM00283">
    <property type="entry name" value="MA"/>
    <property type="match status" value="1"/>
</dbReference>
<dbReference type="GO" id="GO:0006935">
    <property type="term" value="P:chemotaxis"/>
    <property type="evidence" value="ECO:0007669"/>
    <property type="project" value="UniProtKB-KW"/>
</dbReference>
<evidence type="ECO:0000256" key="4">
    <source>
        <dbReference type="ARBA" id="ARBA00022692"/>
    </source>
</evidence>
<evidence type="ECO:0000259" key="10">
    <source>
        <dbReference type="PROSITE" id="PS50111"/>
    </source>
</evidence>
<dbReference type="PROSITE" id="PS50885">
    <property type="entry name" value="HAMP"/>
    <property type="match status" value="1"/>
</dbReference>
<evidence type="ECO:0000313" key="12">
    <source>
        <dbReference type="EMBL" id="MXP78740.1"/>
    </source>
</evidence>
<dbReference type="FunFam" id="1.10.287.950:FF:000001">
    <property type="entry name" value="Methyl-accepting chemotaxis sensory transducer"/>
    <property type="match status" value="1"/>
</dbReference>
<evidence type="ECO:0000256" key="7">
    <source>
        <dbReference type="ARBA" id="ARBA00029447"/>
    </source>
</evidence>
<comment type="subcellular location">
    <subcellularLocation>
        <location evidence="1">Cell membrane</location>
        <topology evidence="1">Multi-pass membrane protein</topology>
    </subcellularLocation>
</comment>
<dbReference type="Gene3D" id="3.30.450.20">
    <property type="entry name" value="PAS domain"/>
    <property type="match status" value="1"/>
</dbReference>
<reference evidence="12 13" key="1">
    <citation type="submission" date="2019-12" db="EMBL/GenBank/DDBJ databases">
        <title>Sporaefaciens musculi gen. nov., sp. nov., a novel bacterium isolated from the caecum of an obese mouse.</title>
        <authorList>
            <person name="Rasmussen T.S."/>
            <person name="Streidl T."/>
            <person name="Hitch T.C.A."/>
            <person name="Wortmann E."/>
            <person name="Deptula P."/>
            <person name="Hansen M."/>
            <person name="Nielsen D.S."/>
            <person name="Clavel T."/>
            <person name="Vogensen F.K."/>
        </authorList>
    </citation>
    <scope>NUCLEOTIDE SEQUENCE [LARGE SCALE GENOMIC DNA]</scope>
    <source>
        <strain evidence="12 13">WCA-9-b2</strain>
    </source>
</reference>
<dbReference type="GO" id="GO:0005886">
    <property type="term" value="C:plasma membrane"/>
    <property type="evidence" value="ECO:0007669"/>
    <property type="project" value="UniProtKB-SubCell"/>
</dbReference>
<dbReference type="CDD" id="cd11386">
    <property type="entry name" value="MCP_signal"/>
    <property type="match status" value="1"/>
</dbReference>